<evidence type="ECO:0000313" key="3">
    <source>
        <dbReference type="Proteomes" id="UP000431080"/>
    </source>
</evidence>
<feature type="compositionally biased region" description="Low complexity" evidence="1">
    <location>
        <begin position="209"/>
        <end position="221"/>
    </location>
</feature>
<dbReference type="Proteomes" id="UP000431080">
    <property type="component" value="Unassembled WGS sequence"/>
</dbReference>
<name>A0A6I2F8Q9_9MICO</name>
<sequence>MSEPFQSSTGGTVQGTQPRATGDLRDDAANLASDAGDAGRHVVDVAKQETRSVASETKSQAKQFLGKVGDELRSQASTQQSKAAEGLHSVGSEFADMADRSEQSGFASQLVRGAGERVESAARWLGDRDPGSLLEEVKGFARRRPGVFIAIAVGAGVVVGRLTRAIASSGETTDASAGATGRDRTVGASGSRDVSSPDVGFATPPVPPMTEGVPPQTTTVGAGLGGTAGTTGTTGTTGATGVPVTGAGAPGTSGAPGTTPTTGGAR</sequence>
<gene>
    <name evidence="2" type="ORF">GE115_02545</name>
</gene>
<evidence type="ECO:0008006" key="4">
    <source>
        <dbReference type="Google" id="ProtNLM"/>
    </source>
</evidence>
<proteinExistence type="predicted"/>
<comment type="caution">
    <text evidence="2">The sequence shown here is derived from an EMBL/GenBank/DDBJ whole genome shotgun (WGS) entry which is preliminary data.</text>
</comment>
<feature type="region of interest" description="Disordered" evidence="1">
    <location>
        <begin position="1"/>
        <end position="60"/>
    </location>
</feature>
<organism evidence="2 3">
    <name type="scientific">Agromyces agglutinans</name>
    <dbReference type="NCBI Taxonomy" id="2662258"/>
    <lineage>
        <taxon>Bacteria</taxon>
        <taxon>Bacillati</taxon>
        <taxon>Actinomycetota</taxon>
        <taxon>Actinomycetes</taxon>
        <taxon>Micrococcales</taxon>
        <taxon>Microbacteriaceae</taxon>
        <taxon>Agromyces</taxon>
    </lineage>
</organism>
<dbReference type="EMBL" id="WJIF01000001">
    <property type="protein sequence ID" value="MRG58756.1"/>
    <property type="molecule type" value="Genomic_DNA"/>
</dbReference>
<feature type="compositionally biased region" description="Polar residues" evidence="1">
    <location>
        <begin position="1"/>
        <end position="19"/>
    </location>
</feature>
<evidence type="ECO:0000313" key="2">
    <source>
        <dbReference type="EMBL" id="MRG58756.1"/>
    </source>
</evidence>
<dbReference type="AlphaFoldDB" id="A0A6I2F8Q9"/>
<dbReference type="RefSeq" id="WP_153683183.1">
    <property type="nucleotide sequence ID" value="NZ_WJIF01000001.1"/>
</dbReference>
<reference evidence="2 3" key="1">
    <citation type="submission" date="2019-10" db="EMBL/GenBank/DDBJ databases">
        <authorList>
            <person name="Nie G."/>
            <person name="Ming H."/>
            <person name="Yi B."/>
        </authorList>
    </citation>
    <scope>NUCLEOTIDE SEQUENCE [LARGE SCALE GENOMIC DNA]</scope>
    <source>
        <strain evidence="2 3">CFH 90414</strain>
    </source>
</reference>
<feature type="compositionally biased region" description="Polar residues" evidence="1">
    <location>
        <begin position="51"/>
        <end position="60"/>
    </location>
</feature>
<feature type="compositionally biased region" description="Basic and acidic residues" evidence="1">
    <location>
        <begin position="37"/>
        <end position="50"/>
    </location>
</feature>
<feature type="region of interest" description="Disordered" evidence="1">
    <location>
        <begin position="169"/>
        <end position="266"/>
    </location>
</feature>
<feature type="compositionally biased region" description="Low complexity" evidence="1">
    <location>
        <begin position="230"/>
        <end position="266"/>
    </location>
</feature>
<keyword evidence="3" id="KW-1185">Reference proteome</keyword>
<evidence type="ECO:0000256" key="1">
    <source>
        <dbReference type="SAM" id="MobiDB-lite"/>
    </source>
</evidence>
<accession>A0A6I2F8Q9</accession>
<protein>
    <recommendedName>
        <fullName evidence="4">DUF3618 domain-containing protein</fullName>
    </recommendedName>
</protein>